<dbReference type="InterPro" id="IPR043519">
    <property type="entry name" value="NT_sf"/>
</dbReference>
<evidence type="ECO:0000256" key="1">
    <source>
        <dbReference type="ARBA" id="ARBA00023118"/>
    </source>
</evidence>
<dbReference type="RefSeq" id="WP_123813510.1">
    <property type="nucleotide sequence ID" value="NZ_RKQZ01000001.1"/>
</dbReference>
<comment type="caution">
    <text evidence="2">The sequence shown here is derived from an EMBL/GenBank/DDBJ whole genome shotgun (WGS) entry which is preliminary data.</text>
</comment>
<evidence type="ECO:0008006" key="4">
    <source>
        <dbReference type="Google" id="ProtNLM"/>
    </source>
</evidence>
<dbReference type="Pfam" id="PF18144">
    <property type="entry name" value="SMODS"/>
    <property type="match status" value="1"/>
</dbReference>
<dbReference type="OrthoDB" id="3328101at2"/>
<sequence>MVAILSTQFSKALELIEPSVDDKANAPEAHKAVRAALTSADELKEWGLNPVLIGSYKRAVSIRRITDVDVFCRMDDIGDDVAGDTVLDQFYKVLDAVFSVDDDDEPRVKRQARSVTIDFPEYDGLHVDAVPARKRSDGYWEIPTRDGGWQTTNPEKQTALKTAMNDAFADDYVPLVKLVRQTRRTILGKRPGGLFAELALYDACVNNQVSKKNLTLGYVTALEAIADYLDDKVSWGKELPDHTMPGRTLSFRATDNQWETARDKFRAAATTARQAYVEEDSGKAAVKFRELLGENGDDDVVFPMPPGYNEDGVKEASASAALITPGSSRVPAGDRRFG</sequence>
<evidence type="ECO:0000313" key="3">
    <source>
        <dbReference type="Proteomes" id="UP000280501"/>
    </source>
</evidence>
<organism evidence="2 3">
    <name type="scientific">Myceligenerans xiligouense</name>
    <dbReference type="NCBI Taxonomy" id="253184"/>
    <lineage>
        <taxon>Bacteria</taxon>
        <taxon>Bacillati</taxon>
        <taxon>Actinomycetota</taxon>
        <taxon>Actinomycetes</taxon>
        <taxon>Micrococcales</taxon>
        <taxon>Promicromonosporaceae</taxon>
        <taxon>Myceligenerans</taxon>
    </lineage>
</organism>
<dbReference type="SUPFAM" id="SSF81301">
    <property type="entry name" value="Nucleotidyltransferase"/>
    <property type="match status" value="1"/>
</dbReference>
<dbReference type="InterPro" id="IPR006116">
    <property type="entry name" value="NT_2-5OAS_ClassI-CCAase"/>
</dbReference>
<gene>
    <name evidence="2" type="ORF">EDD34_0918</name>
</gene>
<dbReference type="GO" id="GO:0016779">
    <property type="term" value="F:nucleotidyltransferase activity"/>
    <property type="evidence" value="ECO:0007669"/>
    <property type="project" value="InterPro"/>
</dbReference>
<dbReference type="CDD" id="cd05400">
    <property type="entry name" value="NT_2-5OAS_ClassI-CCAase"/>
    <property type="match status" value="1"/>
</dbReference>
<proteinExistence type="predicted"/>
<dbReference type="GO" id="GO:0051607">
    <property type="term" value="P:defense response to virus"/>
    <property type="evidence" value="ECO:0007669"/>
    <property type="project" value="UniProtKB-KW"/>
</dbReference>
<accession>A0A3N4Z538</accession>
<evidence type="ECO:0000313" key="2">
    <source>
        <dbReference type="EMBL" id="RPF20332.1"/>
    </source>
</evidence>
<name>A0A3N4Z538_9MICO</name>
<keyword evidence="1" id="KW-0051">Antiviral defense</keyword>
<dbReference type="AlphaFoldDB" id="A0A3N4Z538"/>
<protein>
    <recommendedName>
        <fullName evidence="4">Nucleotidyltransferase</fullName>
    </recommendedName>
</protein>
<dbReference type="Proteomes" id="UP000280501">
    <property type="component" value="Unassembled WGS sequence"/>
</dbReference>
<reference evidence="2 3" key="1">
    <citation type="submission" date="2018-11" db="EMBL/GenBank/DDBJ databases">
        <title>Sequencing the genomes of 1000 actinobacteria strains.</title>
        <authorList>
            <person name="Klenk H.-P."/>
        </authorList>
    </citation>
    <scope>NUCLEOTIDE SEQUENCE [LARGE SCALE GENOMIC DNA]</scope>
    <source>
        <strain evidence="2 3">DSM 15700</strain>
    </source>
</reference>
<keyword evidence="3" id="KW-1185">Reference proteome</keyword>
<dbReference type="EMBL" id="RKQZ01000001">
    <property type="protein sequence ID" value="RPF20332.1"/>
    <property type="molecule type" value="Genomic_DNA"/>
</dbReference>